<feature type="compositionally biased region" description="Low complexity" evidence="7">
    <location>
        <begin position="181"/>
        <end position="201"/>
    </location>
</feature>
<dbReference type="AlphaFoldDB" id="M2THP7"/>
<evidence type="ECO:0000256" key="5">
    <source>
        <dbReference type="ARBA" id="ARBA00023242"/>
    </source>
</evidence>
<accession>M2THP7</accession>
<feature type="non-terminal residue" evidence="9">
    <location>
        <position position="249"/>
    </location>
</feature>
<evidence type="ECO:0000256" key="2">
    <source>
        <dbReference type="ARBA" id="ARBA00022723"/>
    </source>
</evidence>
<dbReference type="PROSITE" id="PS50103">
    <property type="entry name" value="ZF_C3H1"/>
    <property type="match status" value="1"/>
</dbReference>
<dbReference type="OrthoDB" id="20729at2759"/>
<feature type="compositionally biased region" description="Polar residues" evidence="7">
    <location>
        <begin position="209"/>
        <end position="227"/>
    </location>
</feature>
<feature type="domain" description="C3H1-type" evidence="8">
    <location>
        <begin position="1"/>
        <end position="25"/>
    </location>
</feature>
<name>M2THP7_COCH5</name>
<feature type="compositionally biased region" description="Basic and acidic residues" evidence="7">
    <location>
        <begin position="67"/>
        <end position="80"/>
    </location>
</feature>
<reference evidence="9 10" key="1">
    <citation type="journal article" date="2012" name="PLoS Pathog.">
        <title>Diverse lifestyles and strategies of plant pathogenesis encoded in the genomes of eighteen Dothideomycetes fungi.</title>
        <authorList>
            <person name="Ohm R.A."/>
            <person name="Feau N."/>
            <person name="Henrissat B."/>
            <person name="Schoch C.L."/>
            <person name="Horwitz B.A."/>
            <person name="Barry K.W."/>
            <person name="Condon B.J."/>
            <person name="Copeland A.C."/>
            <person name="Dhillon B."/>
            <person name="Glaser F."/>
            <person name="Hesse C.N."/>
            <person name="Kosti I."/>
            <person name="LaButti K."/>
            <person name="Lindquist E.A."/>
            <person name="Lucas S."/>
            <person name="Salamov A.A."/>
            <person name="Bradshaw R.E."/>
            <person name="Ciuffetti L."/>
            <person name="Hamelin R.C."/>
            <person name="Kema G.H.J."/>
            <person name="Lawrence C."/>
            <person name="Scott J.A."/>
            <person name="Spatafora J.W."/>
            <person name="Turgeon B.G."/>
            <person name="de Wit P.J.G.M."/>
            <person name="Zhong S."/>
            <person name="Goodwin S.B."/>
            <person name="Grigoriev I.V."/>
        </authorList>
    </citation>
    <scope>NUCLEOTIDE SEQUENCE [LARGE SCALE GENOMIC DNA]</scope>
    <source>
        <strain evidence="10">C5 / ATCC 48332 / race O</strain>
    </source>
</reference>
<dbReference type="Pfam" id="PF18044">
    <property type="entry name" value="zf-CCCH_4"/>
    <property type="match status" value="1"/>
</dbReference>
<evidence type="ECO:0000256" key="6">
    <source>
        <dbReference type="PROSITE-ProRule" id="PRU00723"/>
    </source>
</evidence>
<organism evidence="9 10">
    <name type="scientific">Cochliobolus heterostrophus (strain C5 / ATCC 48332 / race O)</name>
    <name type="common">Southern corn leaf blight fungus</name>
    <name type="synonym">Bipolaris maydis</name>
    <dbReference type="NCBI Taxonomy" id="701091"/>
    <lineage>
        <taxon>Eukaryota</taxon>
        <taxon>Fungi</taxon>
        <taxon>Dikarya</taxon>
        <taxon>Ascomycota</taxon>
        <taxon>Pezizomycotina</taxon>
        <taxon>Dothideomycetes</taxon>
        <taxon>Pleosporomycetidae</taxon>
        <taxon>Pleosporales</taxon>
        <taxon>Pleosporineae</taxon>
        <taxon>Pleosporaceae</taxon>
        <taxon>Bipolaris</taxon>
    </lineage>
</organism>
<dbReference type="GO" id="GO:0008270">
    <property type="term" value="F:zinc ion binding"/>
    <property type="evidence" value="ECO:0007669"/>
    <property type="project" value="UniProtKB-KW"/>
</dbReference>
<protein>
    <recommendedName>
        <fullName evidence="8">C3H1-type domain-containing protein</fullName>
    </recommendedName>
</protein>
<dbReference type="InterPro" id="IPR000571">
    <property type="entry name" value="Znf_CCCH"/>
</dbReference>
<dbReference type="eggNOG" id="KOG0845">
    <property type="taxonomic scope" value="Eukaryota"/>
</dbReference>
<evidence type="ECO:0000256" key="1">
    <source>
        <dbReference type="ARBA" id="ARBA00004123"/>
    </source>
</evidence>
<keyword evidence="2 6" id="KW-0479">Metal-binding</keyword>
<sequence>MGVCTYYQRGACKFGDSCKNEHPGSSRDANRGGSAFGGSNNNRFGAFNGDRYRPGQNGSSNTFGGNRDAKSPSFHLDRDDMKNDLTTQRPIYPLSCYGPGREAPRQLIEGPVEISPEELRLRYYTLRTAGNEPQAQQEESALNEKMQQQVKAILDDIPGAIRYIEEGANVHPNRIDIAKGNANASDSANTANPSSTAASNPFMKAPGNPFQTAAASQGSAFGQTSTPAFGKPAFGQPSNPAQTTSAFGQ</sequence>
<keyword evidence="5" id="KW-0539">Nucleus</keyword>
<evidence type="ECO:0000313" key="9">
    <source>
        <dbReference type="EMBL" id="EMD96950.1"/>
    </source>
</evidence>
<evidence type="ECO:0000256" key="4">
    <source>
        <dbReference type="ARBA" id="ARBA00022833"/>
    </source>
</evidence>
<dbReference type="InterPro" id="IPR041367">
    <property type="entry name" value="Znf-CCCH_4"/>
</dbReference>
<dbReference type="GO" id="GO:0005634">
    <property type="term" value="C:nucleus"/>
    <property type="evidence" value="ECO:0007669"/>
    <property type="project" value="UniProtKB-SubCell"/>
</dbReference>
<dbReference type="OMA" id="YYSIMST"/>
<dbReference type="Gene3D" id="4.10.1000.10">
    <property type="entry name" value="Zinc finger, CCCH-type"/>
    <property type="match status" value="1"/>
</dbReference>
<keyword evidence="4 6" id="KW-0862">Zinc</keyword>
<dbReference type="PANTHER" id="PTHR46527">
    <property type="entry name" value="NUCLEOPORIN-LIKE PROTEIN 2"/>
    <property type="match status" value="1"/>
</dbReference>
<proteinExistence type="predicted"/>
<dbReference type="EMBL" id="KB445569">
    <property type="protein sequence ID" value="EMD96950.1"/>
    <property type="molecule type" value="Genomic_DNA"/>
</dbReference>
<dbReference type="InterPro" id="IPR051767">
    <property type="entry name" value="Nucleoporin_NUP42"/>
</dbReference>
<feature type="region of interest" description="Disordered" evidence="7">
    <location>
        <begin position="18"/>
        <end position="80"/>
    </location>
</feature>
<dbReference type="HOGENOM" id="CLU_063746_0_0_1"/>
<feature type="zinc finger region" description="C3H1-type" evidence="6">
    <location>
        <begin position="1"/>
        <end position="25"/>
    </location>
</feature>
<evidence type="ECO:0000259" key="8">
    <source>
        <dbReference type="PROSITE" id="PS50103"/>
    </source>
</evidence>
<keyword evidence="3 6" id="KW-0863">Zinc-finger</keyword>
<evidence type="ECO:0000256" key="7">
    <source>
        <dbReference type="SAM" id="MobiDB-lite"/>
    </source>
</evidence>
<reference evidence="10" key="2">
    <citation type="journal article" date="2013" name="PLoS Genet.">
        <title>Comparative genome structure, secondary metabolite, and effector coding capacity across Cochliobolus pathogens.</title>
        <authorList>
            <person name="Condon B.J."/>
            <person name="Leng Y."/>
            <person name="Wu D."/>
            <person name="Bushley K.E."/>
            <person name="Ohm R.A."/>
            <person name="Otillar R."/>
            <person name="Martin J."/>
            <person name="Schackwitz W."/>
            <person name="Grimwood J."/>
            <person name="MohdZainudin N."/>
            <person name="Xue C."/>
            <person name="Wang R."/>
            <person name="Manning V.A."/>
            <person name="Dhillon B."/>
            <person name="Tu Z.J."/>
            <person name="Steffenson B.J."/>
            <person name="Salamov A."/>
            <person name="Sun H."/>
            <person name="Lowry S."/>
            <person name="LaButti K."/>
            <person name="Han J."/>
            <person name="Copeland A."/>
            <person name="Lindquist E."/>
            <person name="Barry K."/>
            <person name="Schmutz J."/>
            <person name="Baker S.E."/>
            <person name="Ciuffetti L.M."/>
            <person name="Grigoriev I.V."/>
            <person name="Zhong S."/>
            <person name="Turgeon B.G."/>
        </authorList>
    </citation>
    <scope>NUCLEOTIDE SEQUENCE [LARGE SCALE GENOMIC DNA]</scope>
    <source>
        <strain evidence="10">C5 / ATCC 48332 / race O</strain>
    </source>
</reference>
<evidence type="ECO:0000256" key="3">
    <source>
        <dbReference type="ARBA" id="ARBA00022771"/>
    </source>
</evidence>
<feature type="compositionally biased region" description="Basic and acidic residues" evidence="7">
    <location>
        <begin position="18"/>
        <end position="30"/>
    </location>
</feature>
<keyword evidence="10" id="KW-1185">Reference proteome</keyword>
<feature type="region of interest" description="Disordered" evidence="7">
    <location>
        <begin position="181"/>
        <end position="249"/>
    </location>
</feature>
<dbReference type="PANTHER" id="PTHR46527:SF1">
    <property type="entry name" value="NUCLEOPORIN NUP42"/>
    <property type="match status" value="1"/>
</dbReference>
<dbReference type="Proteomes" id="UP000016936">
    <property type="component" value="Unassembled WGS sequence"/>
</dbReference>
<feature type="compositionally biased region" description="Polar residues" evidence="7">
    <location>
        <begin position="236"/>
        <end position="249"/>
    </location>
</feature>
<dbReference type="STRING" id="701091.M2THP7"/>
<evidence type="ECO:0000313" key="10">
    <source>
        <dbReference type="Proteomes" id="UP000016936"/>
    </source>
</evidence>
<gene>
    <name evidence="9" type="ORF">COCHEDRAFT_1123806</name>
</gene>
<comment type="subcellular location">
    <subcellularLocation>
        <location evidence="1">Nucleus</location>
    </subcellularLocation>
</comment>